<accession>A0A0C9R5N0</accession>
<feature type="chain" id="PRO_5012452524" evidence="1">
    <location>
        <begin position="16"/>
        <end position="163"/>
    </location>
</feature>
<sequence>MRFTVLACVLALAGASFDYTGKASLEDATKFFAPNQATFLYERSYSRQVSGKDMECIYMYTLKIPTPSEIELVHGFIHEEEVTNYPLKMKLSRGPLLDEAPVMEVSYEKGLKEPMKRIYHFHYYDQEARCAVITFNDTDGVLRCELHIWNAGQKQPSTNCKRE</sequence>
<reference evidence="2" key="1">
    <citation type="journal article" date="2015" name="PLoS ONE">
        <title>An Insight into the Sialome of the Lone Star Tick, Amblyomma americanum, with a Glimpse on Its Time Dependent Gene Expression.</title>
        <authorList>
            <person name="Karim S."/>
            <person name="Ribeiro J.M."/>
        </authorList>
    </citation>
    <scope>NUCLEOTIDE SEQUENCE</scope>
    <source>
        <tissue evidence="2">Salivary gland</tissue>
    </source>
</reference>
<keyword evidence="1" id="KW-0732">Signal</keyword>
<evidence type="ECO:0000256" key="1">
    <source>
        <dbReference type="SAM" id="SignalP"/>
    </source>
</evidence>
<organism evidence="2">
    <name type="scientific">Amblyomma americanum</name>
    <name type="common">Lone star tick</name>
    <dbReference type="NCBI Taxonomy" id="6943"/>
    <lineage>
        <taxon>Eukaryota</taxon>
        <taxon>Metazoa</taxon>
        <taxon>Ecdysozoa</taxon>
        <taxon>Arthropoda</taxon>
        <taxon>Chelicerata</taxon>
        <taxon>Arachnida</taxon>
        <taxon>Acari</taxon>
        <taxon>Parasitiformes</taxon>
        <taxon>Ixodida</taxon>
        <taxon>Ixodoidea</taxon>
        <taxon>Ixodidae</taxon>
        <taxon>Amblyomminae</taxon>
        <taxon>Amblyomma</taxon>
    </lineage>
</organism>
<proteinExistence type="evidence at transcript level"/>
<name>A0A0C9R5N0_AMBAM</name>
<protein>
    <submittedName>
        <fullName evidence="2">Putative secreted protein</fullName>
    </submittedName>
</protein>
<feature type="signal peptide" evidence="1">
    <location>
        <begin position="1"/>
        <end position="15"/>
    </location>
</feature>
<dbReference type="EMBL" id="GBZX01000450">
    <property type="protein sequence ID" value="JAG92290.1"/>
    <property type="molecule type" value="mRNA"/>
</dbReference>
<evidence type="ECO:0000313" key="2">
    <source>
        <dbReference type="EMBL" id="JAG92290.1"/>
    </source>
</evidence>
<dbReference type="AlphaFoldDB" id="A0A0C9R5N0"/>